<organism evidence="2 3">
    <name type="scientific">Herbihabitans rhizosphaerae</name>
    <dbReference type="NCBI Taxonomy" id="1872711"/>
    <lineage>
        <taxon>Bacteria</taxon>
        <taxon>Bacillati</taxon>
        <taxon>Actinomycetota</taxon>
        <taxon>Actinomycetes</taxon>
        <taxon>Pseudonocardiales</taxon>
        <taxon>Pseudonocardiaceae</taxon>
        <taxon>Herbihabitans</taxon>
    </lineage>
</organism>
<evidence type="ECO:0000313" key="3">
    <source>
        <dbReference type="Proteomes" id="UP000294257"/>
    </source>
</evidence>
<evidence type="ECO:0000313" key="2">
    <source>
        <dbReference type="EMBL" id="RZS32397.1"/>
    </source>
</evidence>
<dbReference type="Proteomes" id="UP000294257">
    <property type="component" value="Unassembled WGS sequence"/>
</dbReference>
<dbReference type="GO" id="GO:0004497">
    <property type="term" value="F:monooxygenase activity"/>
    <property type="evidence" value="ECO:0007669"/>
    <property type="project" value="UniProtKB-KW"/>
</dbReference>
<keyword evidence="3" id="KW-1185">Reference proteome</keyword>
<keyword evidence="2" id="KW-0503">Monooxygenase</keyword>
<dbReference type="Pfam" id="PF03992">
    <property type="entry name" value="ABM"/>
    <property type="match status" value="1"/>
</dbReference>
<dbReference type="EMBL" id="SGWQ01000012">
    <property type="protein sequence ID" value="RZS32397.1"/>
    <property type="molecule type" value="Genomic_DNA"/>
</dbReference>
<dbReference type="Gene3D" id="3.30.70.100">
    <property type="match status" value="1"/>
</dbReference>
<dbReference type="SUPFAM" id="SSF54909">
    <property type="entry name" value="Dimeric alpha+beta barrel"/>
    <property type="match status" value="1"/>
</dbReference>
<feature type="domain" description="ABM" evidence="1">
    <location>
        <begin position="6"/>
        <end position="65"/>
    </location>
</feature>
<protein>
    <submittedName>
        <fullName evidence="2">Antibiotic biosynthesis monooxygenase</fullName>
    </submittedName>
</protein>
<dbReference type="InterPro" id="IPR007138">
    <property type="entry name" value="ABM_dom"/>
</dbReference>
<evidence type="ECO:0000259" key="1">
    <source>
        <dbReference type="Pfam" id="PF03992"/>
    </source>
</evidence>
<dbReference type="OrthoDB" id="4570906at2"/>
<reference evidence="2 3" key="1">
    <citation type="submission" date="2019-02" db="EMBL/GenBank/DDBJ databases">
        <title>Genomic Encyclopedia of Type Strains, Phase IV (KMG-IV): sequencing the most valuable type-strain genomes for metagenomic binning, comparative biology and taxonomic classification.</title>
        <authorList>
            <person name="Goeker M."/>
        </authorList>
    </citation>
    <scope>NUCLEOTIDE SEQUENCE [LARGE SCALE GENOMIC DNA]</scope>
    <source>
        <strain evidence="2 3">DSM 101727</strain>
    </source>
</reference>
<accession>A0A4Q7KGM4</accession>
<sequence length="89" mass="9894">MSFGFVAFHYPAPEHFEEFVEGCHEVIAAGRAQPGFERADVWVTPDGEAVVTIASFESEEAFQAAAEAIGPQSEEQEIKPRQIHFLQSR</sequence>
<name>A0A4Q7KGM4_9PSEU</name>
<comment type="caution">
    <text evidence="2">The sequence shown here is derived from an EMBL/GenBank/DDBJ whole genome shotgun (WGS) entry which is preliminary data.</text>
</comment>
<proteinExistence type="predicted"/>
<dbReference type="AlphaFoldDB" id="A0A4Q7KGM4"/>
<keyword evidence="2" id="KW-0560">Oxidoreductase</keyword>
<gene>
    <name evidence="2" type="ORF">EV193_11230</name>
</gene>
<dbReference type="RefSeq" id="WP_130347848.1">
    <property type="nucleotide sequence ID" value="NZ_SGWQ01000012.1"/>
</dbReference>
<dbReference type="InterPro" id="IPR011008">
    <property type="entry name" value="Dimeric_a/b-barrel"/>
</dbReference>